<accession>A0ABS6EA68</accession>
<sequence length="142" mass="15802">MKQISIIYWTGSGNTEQMANLISEGIKEKGNTVKLITVGDARLEDVTEADIVLLGSPAMGAEVIEEAEMEPFVESIKSEVEGKVLGLFGSYDWGDGEWMENWADRMASYAAKVFERGCIAHLYPEGEDEEKCRDYGRRIVEA</sequence>
<proteinExistence type="inferred from homology"/>
<protein>
    <recommendedName>
        <fullName evidence="7">Flavodoxin</fullName>
    </recommendedName>
</protein>
<comment type="cofactor">
    <cofactor evidence="1 7">
        <name>FMN</name>
        <dbReference type="ChEBI" id="CHEBI:58210"/>
    </cofactor>
</comment>
<keyword evidence="6 7" id="KW-0249">Electron transport</keyword>
<comment type="function">
    <text evidence="7">Low-potential electron donor to a number of redox enzymes.</text>
</comment>
<dbReference type="EMBL" id="JAHLPM010000012">
    <property type="protein sequence ID" value="MBU5439073.1"/>
    <property type="molecule type" value="Genomic_DNA"/>
</dbReference>
<comment type="caution">
    <text evidence="9">The sequence shown here is derived from an EMBL/GenBank/DDBJ whole genome shotgun (WGS) entry which is preliminary data.</text>
</comment>
<evidence type="ECO:0000256" key="1">
    <source>
        <dbReference type="ARBA" id="ARBA00001917"/>
    </source>
</evidence>
<evidence type="ECO:0000256" key="3">
    <source>
        <dbReference type="ARBA" id="ARBA00022448"/>
    </source>
</evidence>
<dbReference type="PROSITE" id="PS50902">
    <property type="entry name" value="FLAVODOXIN_LIKE"/>
    <property type="match status" value="1"/>
</dbReference>
<dbReference type="Proteomes" id="UP000749471">
    <property type="component" value="Unassembled WGS sequence"/>
</dbReference>
<dbReference type="InterPro" id="IPR010087">
    <property type="entry name" value="Flav_short"/>
</dbReference>
<dbReference type="NCBIfam" id="TIGR01753">
    <property type="entry name" value="flav_short"/>
    <property type="match status" value="1"/>
</dbReference>
<evidence type="ECO:0000256" key="4">
    <source>
        <dbReference type="ARBA" id="ARBA00022630"/>
    </source>
</evidence>
<dbReference type="PANTHER" id="PTHR43717:SF1">
    <property type="entry name" value="ANAEROBIC NITRIC OXIDE REDUCTASE FLAVORUBREDOXIN"/>
    <property type="match status" value="1"/>
</dbReference>
<dbReference type="InterPro" id="IPR008254">
    <property type="entry name" value="Flavodoxin/NO_synth"/>
</dbReference>
<dbReference type="PROSITE" id="PS00201">
    <property type="entry name" value="FLAVODOXIN"/>
    <property type="match status" value="1"/>
</dbReference>
<evidence type="ECO:0000259" key="8">
    <source>
        <dbReference type="PROSITE" id="PS50902"/>
    </source>
</evidence>
<reference evidence="9 10" key="1">
    <citation type="submission" date="2021-06" db="EMBL/GenBank/DDBJ databases">
        <authorList>
            <person name="Sun Q."/>
            <person name="Li D."/>
        </authorList>
    </citation>
    <scope>NUCLEOTIDE SEQUENCE [LARGE SCALE GENOMIC DNA]</scope>
    <source>
        <strain evidence="9 10">MSJ-40</strain>
    </source>
</reference>
<evidence type="ECO:0000313" key="9">
    <source>
        <dbReference type="EMBL" id="MBU5439073.1"/>
    </source>
</evidence>
<evidence type="ECO:0000256" key="7">
    <source>
        <dbReference type="RuleBase" id="RU367037"/>
    </source>
</evidence>
<comment type="similarity">
    <text evidence="2 7">Belongs to the flavodoxin family.</text>
</comment>
<gene>
    <name evidence="9" type="ORF">KQI42_13700</name>
</gene>
<keyword evidence="10" id="KW-1185">Reference proteome</keyword>
<keyword evidence="4 7" id="KW-0285">Flavoprotein</keyword>
<organism evidence="9 10">
    <name type="scientific">Tissierella simiarum</name>
    <dbReference type="NCBI Taxonomy" id="2841534"/>
    <lineage>
        <taxon>Bacteria</taxon>
        <taxon>Bacillati</taxon>
        <taxon>Bacillota</taxon>
        <taxon>Tissierellia</taxon>
        <taxon>Tissierellales</taxon>
        <taxon>Tissierellaceae</taxon>
        <taxon>Tissierella</taxon>
    </lineage>
</organism>
<keyword evidence="5 7" id="KW-0288">FMN</keyword>
<dbReference type="PANTHER" id="PTHR43717">
    <property type="entry name" value="ANAEROBIC NITRIC OXIDE REDUCTASE FLAVORUBREDOXIN"/>
    <property type="match status" value="1"/>
</dbReference>
<dbReference type="Pfam" id="PF00258">
    <property type="entry name" value="Flavodoxin_1"/>
    <property type="match status" value="1"/>
</dbReference>
<evidence type="ECO:0000256" key="2">
    <source>
        <dbReference type="ARBA" id="ARBA00005267"/>
    </source>
</evidence>
<evidence type="ECO:0000256" key="5">
    <source>
        <dbReference type="ARBA" id="ARBA00022643"/>
    </source>
</evidence>
<feature type="domain" description="Flavodoxin-like" evidence="8">
    <location>
        <begin position="4"/>
        <end position="140"/>
    </location>
</feature>
<dbReference type="RefSeq" id="WP_216520743.1">
    <property type="nucleotide sequence ID" value="NZ_JAHLPM010000012.1"/>
</dbReference>
<dbReference type="NCBIfam" id="NF004049">
    <property type="entry name" value="PRK05568.1"/>
    <property type="match status" value="1"/>
</dbReference>
<keyword evidence="3 7" id="KW-0813">Transport</keyword>
<dbReference type="InterPro" id="IPR001226">
    <property type="entry name" value="Flavodoxin_CS"/>
</dbReference>
<evidence type="ECO:0000256" key="6">
    <source>
        <dbReference type="ARBA" id="ARBA00022982"/>
    </source>
</evidence>
<evidence type="ECO:0000313" key="10">
    <source>
        <dbReference type="Proteomes" id="UP000749471"/>
    </source>
</evidence>
<name>A0ABS6EA68_9FIRM</name>